<dbReference type="CDD" id="cd02440">
    <property type="entry name" value="AdoMet_MTases"/>
    <property type="match status" value="1"/>
</dbReference>
<evidence type="ECO:0000256" key="3">
    <source>
        <dbReference type="ARBA" id="ARBA00022691"/>
    </source>
</evidence>
<evidence type="ECO:0000313" key="5">
    <source>
        <dbReference type="EMBL" id="OXR44232.1"/>
    </source>
</evidence>
<dbReference type="Proteomes" id="UP000215506">
    <property type="component" value="Unassembled WGS sequence"/>
</dbReference>
<name>A0A231H640_9NOCA</name>
<dbReference type="SUPFAM" id="SSF53335">
    <property type="entry name" value="S-adenosyl-L-methionine-dependent methyltransferases"/>
    <property type="match status" value="1"/>
</dbReference>
<dbReference type="InterPro" id="IPR041698">
    <property type="entry name" value="Methyltransf_25"/>
</dbReference>
<comment type="caution">
    <text evidence="5">The sequence shown here is derived from an EMBL/GenBank/DDBJ whole genome shotgun (WGS) entry which is preliminary data.</text>
</comment>
<dbReference type="GO" id="GO:0032259">
    <property type="term" value="P:methylation"/>
    <property type="evidence" value="ECO:0007669"/>
    <property type="project" value="UniProtKB-KW"/>
</dbReference>
<dbReference type="AlphaFoldDB" id="A0A231H640"/>
<reference evidence="5 6" key="1">
    <citation type="submission" date="2017-07" db="EMBL/GenBank/DDBJ databases">
        <title>First draft Genome Sequence of Nocardia cerradoensis isolated from human infection.</title>
        <authorList>
            <person name="Carrasco G."/>
        </authorList>
    </citation>
    <scope>NUCLEOTIDE SEQUENCE [LARGE SCALE GENOMIC DNA]</scope>
    <source>
        <strain evidence="5 6">CNM20130759</strain>
    </source>
</reference>
<proteinExistence type="predicted"/>
<dbReference type="PANTHER" id="PTHR43464">
    <property type="entry name" value="METHYLTRANSFERASE"/>
    <property type="match status" value="1"/>
</dbReference>
<evidence type="ECO:0000259" key="4">
    <source>
        <dbReference type="Pfam" id="PF13649"/>
    </source>
</evidence>
<accession>A0A231H640</accession>
<dbReference type="RefSeq" id="WP_039777543.1">
    <property type="nucleotide sequence ID" value="NZ_JAAXOR010000002.1"/>
</dbReference>
<feature type="domain" description="Methyltransferase" evidence="4">
    <location>
        <begin position="27"/>
        <end position="115"/>
    </location>
</feature>
<evidence type="ECO:0000313" key="6">
    <source>
        <dbReference type="Proteomes" id="UP000215506"/>
    </source>
</evidence>
<organism evidence="5 6">
    <name type="scientific">Nocardia cerradoensis</name>
    <dbReference type="NCBI Taxonomy" id="85688"/>
    <lineage>
        <taxon>Bacteria</taxon>
        <taxon>Bacillati</taxon>
        <taxon>Actinomycetota</taxon>
        <taxon>Actinomycetes</taxon>
        <taxon>Mycobacteriales</taxon>
        <taxon>Nocardiaceae</taxon>
        <taxon>Nocardia</taxon>
    </lineage>
</organism>
<sequence>MGAWDWDHNAFYHRTLLRQLPQHCERILEVGCGAGALAAELARRADRVDAVDRSAEMIEAARRVVPDNVACAQADILGHPLPEAAYDAVVSLTTLHHMPLEQVLPRLAHTLRPGGVLAVIALPRADPLRELPAEVTAALAHRAFGLTFAALRATGRGTWYAHEPTHAAMPVVLDPPLTTREVARRARDILPGARVRRLVFWRYLLRWDKPGQLR</sequence>
<dbReference type="Pfam" id="PF13649">
    <property type="entry name" value="Methyltransf_25"/>
    <property type="match status" value="1"/>
</dbReference>
<keyword evidence="6" id="KW-1185">Reference proteome</keyword>
<dbReference type="InterPro" id="IPR029063">
    <property type="entry name" value="SAM-dependent_MTases_sf"/>
</dbReference>
<gene>
    <name evidence="5" type="ORF">B7C42_03793</name>
</gene>
<protein>
    <submittedName>
        <fullName evidence="5">27-O-demethylrifamycin SV methyltransferase</fullName>
        <ecNumber evidence="5">2.1.1.315</ecNumber>
    </submittedName>
</protein>
<dbReference type="EMBL" id="NGAF01000007">
    <property type="protein sequence ID" value="OXR44232.1"/>
    <property type="molecule type" value="Genomic_DNA"/>
</dbReference>
<evidence type="ECO:0000256" key="1">
    <source>
        <dbReference type="ARBA" id="ARBA00022603"/>
    </source>
</evidence>
<evidence type="ECO:0000256" key="2">
    <source>
        <dbReference type="ARBA" id="ARBA00022679"/>
    </source>
</evidence>
<keyword evidence="1 5" id="KW-0489">Methyltransferase</keyword>
<dbReference type="PANTHER" id="PTHR43464:SF19">
    <property type="entry name" value="UBIQUINONE BIOSYNTHESIS O-METHYLTRANSFERASE, MITOCHONDRIAL"/>
    <property type="match status" value="1"/>
</dbReference>
<keyword evidence="3" id="KW-0949">S-adenosyl-L-methionine</keyword>
<dbReference type="EC" id="2.1.1.315" evidence="5"/>
<dbReference type="Gene3D" id="3.40.50.150">
    <property type="entry name" value="Vaccinia Virus protein VP39"/>
    <property type="match status" value="1"/>
</dbReference>
<dbReference type="GO" id="GO:0008168">
    <property type="term" value="F:methyltransferase activity"/>
    <property type="evidence" value="ECO:0007669"/>
    <property type="project" value="UniProtKB-KW"/>
</dbReference>
<keyword evidence="2 5" id="KW-0808">Transferase</keyword>